<name>A0ABQ4XM55_9ASTR</name>
<comment type="caution">
    <text evidence="2">The sequence shown here is derived from an EMBL/GenBank/DDBJ whole genome shotgun (WGS) entry which is preliminary data.</text>
</comment>
<evidence type="ECO:0000313" key="2">
    <source>
        <dbReference type="EMBL" id="GJS66459.1"/>
    </source>
</evidence>
<dbReference type="Proteomes" id="UP001151760">
    <property type="component" value="Unassembled WGS sequence"/>
</dbReference>
<reference evidence="2" key="2">
    <citation type="submission" date="2022-01" db="EMBL/GenBank/DDBJ databases">
        <authorList>
            <person name="Yamashiro T."/>
            <person name="Shiraishi A."/>
            <person name="Satake H."/>
            <person name="Nakayama K."/>
        </authorList>
    </citation>
    <scope>NUCLEOTIDE SEQUENCE</scope>
</reference>
<protein>
    <submittedName>
        <fullName evidence="2">Uncharacterized protein</fullName>
    </submittedName>
</protein>
<dbReference type="EMBL" id="BQNB010009649">
    <property type="protein sequence ID" value="GJS66459.1"/>
    <property type="molecule type" value="Genomic_DNA"/>
</dbReference>
<evidence type="ECO:0000313" key="3">
    <source>
        <dbReference type="Proteomes" id="UP001151760"/>
    </source>
</evidence>
<proteinExistence type="predicted"/>
<feature type="compositionally biased region" description="Polar residues" evidence="1">
    <location>
        <begin position="202"/>
        <end position="211"/>
    </location>
</feature>
<gene>
    <name evidence="2" type="ORF">Tco_0681023</name>
</gene>
<feature type="region of interest" description="Disordered" evidence="1">
    <location>
        <begin position="178"/>
        <end position="219"/>
    </location>
</feature>
<accession>A0ABQ4XM55</accession>
<reference evidence="2" key="1">
    <citation type="journal article" date="2022" name="Int. J. Mol. Sci.">
        <title>Draft Genome of Tanacetum Coccineum: Genomic Comparison of Closely Related Tanacetum-Family Plants.</title>
        <authorList>
            <person name="Yamashiro T."/>
            <person name="Shiraishi A."/>
            <person name="Nakayama K."/>
            <person name="Satake H."/>
        </authorList>
    </citation>
    <scope>NUCLEOTIDE SEQUENCE</scope>
</reference>
<keyword evidence="3" id="KW-1185">Reference proteome</keyword>
<evidence type="ECO:0000256" key="1">
    <source>
        <dbReference type="SAM" id="MobiDB-lite"/>
    </source>
</evidence>
<organism evidence="2 3">
    <name type="scientific">Tanacetum coccineum</name>
    <dbReference type="NCBI Taxonomy" id="301880"/>
    <lineage>
        <taxon>Eukaryota</taxon>
        <taxon>Viridiplantae</taxon>
        <taxon>Streptophyta</taxon>
        <taxon>Embryophyta</taxon>
        <taxon>Tracheophyta</taxon>
        <taxon>Spermatophyta</taxon>
        <taxon>Magnoliopsida</taxon>
        <taxon>eudicotyledons</taxon>
        <taxon>Gunneridae</taxon>
        <taxon>Pentapetalae</taxon>
        <taxon>asterids</taxon>
        <taxon>campanulids</taxon>
        <taxon>Asterales</taxon>
        <taxon>Asteraceae</taxon>
        <taxon>Asteroideae</taxon>
        <taxon>Anthemideae</taxon>
        <taxon>Anthemidinae</taxon>
        <taxon>Tanacetum</taxon>
    </lineage>
</organism>
<feature type="compositionally biased region" description="Polar residues" evidence="1">
    <location>
        <begin position="181"/>
        <end position="195"/>
    </location>
</feature>
<sequence>MLPRGGGLAANDYILEVEEEAVEDALIKRKGKGSLEIKDTPIATTPISPRTITDSLSSDKEKLQELTASKLSSSSSKPKTISCSKHIKGAITRMSMRYDYIFRHIKKSFMPRKDMDTIAKTIEASLKVVVHKMVNETTYQNMRDYISMAVSEGIKLEREKTKVDIALMFVDVNSAKRQRTSDQSTYTRGKSSSSHAMEGSYLSGSSTQEQPQDFDAWYDDQGTYDDEVPYKEVSPELLAVMSRNGMNWIPTTGDQNRMQDALNDMMRTRCDSEEENQYHLDKIKSYMLKKRDNPDEVYSNQRIVDVISVQYDQRHSQEFMKEIVVKGVDGEYSHFSESDYKYLYKNDIEDIKKEKRIMDIDEIPKFCDATLKRVLKNVKKINLDVKHGYADPTLSKDDAKFMMFSKKYIQERLRQQDQMRRWESYMNRRPLQQRWECLE</sequence>